<protein>
    <submittedName>
        <fullName evidence="5">MATH domain-containing protein</fullName>
    </submittedName>
</protein>
<dbReference type="EMBL" id="CABIJS010000221">
    <property type="protein sequence ID" value="VUZ46406.1"/>
    <property type="molecule type" value="Genomic_DNA"/>
</dbReference>
<dbReference type="OrthoDB" id="10035275at2759"/>
<reference evidence="5" key="1">
    <citation type="submission" date="2017-02" db="UniProtKB">
        <authorList>
            <consortium name="WormBaseParasite"/>
        </authorList>
    </citation>
    <scope>IDENTIFICATION</scope>
</reference>
<sequence length="418" mass="47848">MDYNSTTSSNLQLIRFSRLSDDSSQFLFLLPSSVLRGFINEMDSSTFEYANHIWRIKATRSKVHIGVYLELVTPNTAGGKRSPGHFSIWLDLSFTAINLEHFSDNQSFTEHQVLFNHRNTIRGSGCLIEASTVKERNFVREDNQLLIELELSNVMTNLTFPLAPRSEDHFESTDFQFGGETWRLSLTIDWEDQTILKILNQPLRQNLVYLISFELSVNSKQKKGPRIDLLIHHHDARIQVSEEVNLDILASMINQPKQKKLSVFLRDVRLYKFSNMSLPPGLSKHQPILKYTEDVQGYFWNVAFSVSSGNLFAKLLPGEMKSIAVEPNATRVVGWSWRLLKNPSKDVIRCLNHIFVCHESLFSLNGSRSNAIIQADTVGMKHSVAGIYPPKLKDLKMEEYLNFTSPPGWALKVRINLF</sequence>
<dbReference type="EMBL" id="UYSG01001265">
    <property type="protein sequence ID" value="VDL39543.1"/>
    <property type="molecule type" value="Genomic_DNA"/>
</dbReference>
<evidence type="ECO:0000313" key="1">
    <source>
        <dbReference type="EMBL" id="VDL39543.1"/>
    </source>
</evidence>
<accession>A0A0R3SG19</accession>
<dbReference type="InterPro" id="IPR002083">
    <property type="entry name" value="MATH/TRAF_dom"/>
</dbReference>
<evidence type="ECO:0000313" key="5">
    <source>
        <dbReference type="WBParaSite" id="HDID_0000382301-mRNA-1"/>
    </source>
</evidence>
<evidence type="ECO:0000313" key="3">
    <source>
        <dbReference type="Proteomes" id="UP000274504"/>
    </source>
</evidence>
<dbReference type="InterPro" id="IPR008974">
    <property type="entry name" value="TRAF-like"/>
</dbReference>
<evidence type="ECO:0000313" key="4">
    <source>
        <dbReference type="Proteomes" id="UP000321570"/>
    </source>
</evidence>
<dbReference type="Proteomes" id="UP000274504">
    <property type="component" value="Unassembled WGS sequence"/>
</dbReference>
<keyword evidence="4" id="KW-1185">Reference proteome</keyword>
<reference evidence="1 3" key="2">
    <citation type="submission" date="2018-11" db="EMBL/GenBank/DDBJ databases">
        <authorList>
            <consortium name="Pathogen Informatics"/>
        </authorList>
    </citation>
    <scope>NUCLEOTIDE SEQUENCE [LARGE SCALE GENOMIC DNA]</scope>
</reference>
<evidence type="ECO:0000313" key="2">
    <source>
        <dbReference type="EMBL" id="VUZ46406.1"/>
    </source>
</evidence>
<dbReference type="Gene3D" id="2.60.210.10">
    <property type="entry name" value="Apoptosis, Tumor Necrosis Factor Receptor Associated Protein 2, Chain A"/>
    <property type="match status" value="1"/>
</dbReference>
<dbReference type="CDD" id="cd00121">
    <property type="entry name" value="MATH"/>
    <property type="match status" value="1"/>
</dbReference>
<proteinExistence type="predicted"/>
<reference evidence="2 4" key="3">
    <citation type="submission" date="2019-07" db="EMBL/GenBank/DDBJ databases">
        <authorList>
            <person name="Jastrzebski P J."/>
            <person name="Paukszto L."/>
            <person name="Jastrzebski P J."/>
        </authorList>
    </citation>
    <scope>NUCLEOTIDE SEQUENCE [LARGE SCALE GENOMIC DNA]</scope>
    <source>
        <strain evidence="2 4">WMS-il1</strain>
    </source>
</reference>
<dbReference type="Proteomes" id="UP000321570">
    <property type="component" value="Unassembled WGS sequence"/>
</dbReference>
<name>A0A0R3SG19_HYMDI</name>
<gene>
    <name evidence="1" type="ORF">HDID_LOCUS3821</name>
    <name evidence="2" type="ORF">WMSIL1_LOCUS6163</name>
</gene>
<dbReference type="WBParaSite" id="HDID_0000382301-mRNA-1">
    <property type="protein sequence ID" value="HDID_0000382301-mRNA-1"/>
    <property type="gene ID" value="HDID_0000382301"/>
</dbReference>
<organism evidence="5">
    <name type="scientific">Hymenolepis diminuta</name>
    <name type="common">Rat tapeworm</name>
    <dbReference type="NCBI Taxonomy" id="6216"/>
    <lineage>
        <taxon>Eukaryota</taxon>
        <taxon>Metazoa</taxon>
        <taxon>Spiralia</taxon>
        <taxon>Lophotrochozoa</taxon>
        <taxon>Platyhelminthes</taxon>
        <taxon>Cestoda</taxon>
        <taxon>Eucestoda</taxon>
        <taxon>Cyclophyllidea</taxon>
        <taxon>Hymenolepididae</taxon>
        <taxon>Hymenolepis</taxon>
    </lineage>
</organism>
<dbReference type="AlphaFoldDB" id="A0A0R3SG19"/>